<keyword evidence="1" id="KW-0732">Signal</keyword>
<evidence type="ECO:0000313" key="3">
    <source>
        <dbReference type="Proteomes" id="UP000015480"/>
    </source>
</evidence>
<gene>
    <name evidence="2" type="ORF">JCM7686_pAMI4p220</name>
</gene>
<protein>
    <submittedName>
        <fullName evidence="2">Uncharacterized protein</fullName>
    </submittedName>
</protein>
<dbReference type="PATRIC" id="fig|1367847.3.peg.3856"/>
<dbReference type="HOGENOM" id="CLU_2194409_0_0_5"/>
<dbReference type="AlphaFoldDB" id="S5Z0B6"/>
<evidence type="ECO:0000313" key="2">
    <source>
        <dbReference type="EMBL" id="AGT10911.1"/>
    </source>
</evidence>
<evidence type="ECO:0000256" key="1">
    <source>
        <dbReference type="SAM" id="SignalP"/>
    </source>
</evidence>
<dbReference type="Proteomes" id="UP000015480">
    <property type="component" value="Plasmid pAMI4"/>
</dbReference>
<geneLocation type="plasmid" evidence="2 3">
    <name>pAMI4</name>
</geneLocation>
<reference evidence="2 3" key="1">
    <citation type="journal article" date="2014" name="BMC Genomics">
        <title>Architecture and functions of a multipartite genome of the methylotrophic bacterium Paracoccus aminophilus JCM 7686, containing primary and secondary chromids.</title>
        <authorList>
            <person name="Dziewit L."/>
            <person name="Czarnecki J."/>
            <person name="Wibberg D."/>
            <person name="Radlinska M."/>
            <person name="Mrozek P."/>
            <person name="Szymczak M."/>
            <person name="Schluter A."/>
            <person name="Puhler A."/>
            <person name="Bartosik D."/>
        </authorList>
    </citation>
    <scope>NUCLEOTIDE SEQUENCE [LARGE SCALE GENOMIC DNA]</scope>
    <source>
        <strain evidence="2">JCM 7686</strain>
        <plasmid evidence="3">Plasmid pAMI4</plasmid>
    </source>
</reference>
<feature type="chain" id="PRO_5004545087" evidence="1">
    <location>
        <begin position="21"/>
        <end position="108"/>
    </location>
</feature>
<keyword evidence="2" id="KW-0614">Plasmid</keyword>
<accession>S5Z0B6</accession>
<name>S5Z0B6_PARAH</name>
<proteinExistence type="predicted"/>
<dbReference type="KEGG" id="pami:JCM7686_pAMI4p220"/>
<keyword evidence="3" id="KW-1185">Reference proteome</keyword>
<dbReference type="RefSeq" id="WP_020952396.1">
    <property type="nucleotide sequence ID" value="NC_022049.1"/>
</dbReference>
<dbReference type="EMBL" id="CP006652">
    <property type="protein sequence ID" value="AGT10911.1"/>
    <property type="molecule type" value="Genomic_DNA"/>
</dbReference>
<feature type="signal peptide" evidence="1">
    <location>
        <begin position="1"/>
        <end position="20"/>
    </location>
</feature>
<organism evidence="2 3">
    <name type="scientific">Paracoccus aminophilus JCM 7686</name>
    <dbReference type="NCBI Taxonomy" id="1367847"/>
    <lineage>
        <taxon>Bacteria</taxon>
        <taxon>Pseudomonadati</taxon>
        <taxon>Pseudomonadota</taxon>
        <taxon>Alphaproteobacteria</taxon>
        <taxon>Rhodobacterales</taxon>
        <taxon>Paracoccaceae</taxon>
        <taxon>Paracoccus</taxon>
    </lineage>
</organism>
<sequence length="108" mass="11081">MKILSAAAALLLAGSGAAFAETELDPTCQGVGEITAAVFEARASGVPTAEARKLADQSDDQDLSEMITAIVDAAYALDLSQDAAAAEEQMVNFTAEMILACEQGLDEA</sequence>